<comment type="caution">
    <text evidence="14">The sequence shown here is derived from an EMBL/GenBank/DDBJ whole genome shotgun (WGS) entry which is preliminary data.</text>
</comment>
<dbReference type="EMBL" id="PPFX01000020">
    <property type="protein sequence ID" value="PNU19946.1"/>
    <property type="molecule type" value="Genomic_DNA"/>
</dbReference>
<dbReference type="Pfam" id="PF00672">
    <property type="entry name" value="HAMP"/>
    <property type="match status" value="1"/>
</dbReference>
<evidence type="ECO:0000256" key="9">
    <source>
        <dbReference type="ARBA" id="ARBA00023012"/>
    </source>
</evidence>
<evidence type="ECO:0000259" key="12">
    <source>
        <dbReference type="PROSITE" id="PS50112"/>
    </source>
</evidence>
<evidence type="ECO:0000256" key="8">
    <source>
        <dbReference type="ARBA" id="ARBA00022840"/>
    </source>
</evidence>
<evidence type="ECO:0000256" key="6">
    <source>
        <dbReference type="ARBA" id="ARBA00022741"/>
    </source>
</evidence>
<dbReference type="SUPFAM" id="SSF103190">
    <property type="entry name" value="Sensory domain-like"/>
    <property type="match status" value="1"/>
</dbReference>
<evidence type="ECO:0000259" key="13">
    <source>
        <dbReference type="PROSITE" id="PS50885"/>
    </source>
</evidence>
<dbReference type="OrthoDB" id="5496380at2"/>
<dbReference type="InterPro" id="IPR029151">
    <property type="entry name" value="Sensor-like_sf"/>
</dbReference>
<organism evidence="14 15">
    <name type="scientific">Geothermobacter hydrogeniphilus</name>
    <dbReference type="NCBI Taxonomy" id="1969733"/>
    <lineage>
        <taxon>Bacteria</taxon>
        <taxon>Pseudomonadati</taxon>
        <taxon>Thermodesulfobacteriota</taxon>
        <taxon>Desulfuromonadia</taxon>
        <taxon>Desulfuromonadales</taxon>
        <taxon>Geothermobacteraceae</taxon>
        <taxon>Geothermobacter</taxon>
    </lineage>
</organism>
<accession>A0A2K2H9G9</accession>
<comment type="subcellular location">
    <subcellularLocation>
        <location evidence="2">Membrane</location>
        <topology evidence="2">Multi-pass membrane protein</topology>
    </subcellularLocation>
</comment>
<dbReference type="Gene3D" id="6.10.340.10">
    <property type="match status" value="1"/>
</dbReference>
<comment type="catalytic activity">
    <reaction evidence="1">
        <text>ATP + protein L-histidine = ADP + protein N-phospho-L-histidine.</text>
        <dbReference type="EC" id="2.7.13.3"/>
    </reaction>
</comment>
<dbReference type="SUPFAM" id="SSF158472">
    <property type="entry name" value="HAMP domain-like"/>
    <property type="match status" value="1"/>
</dbReference>
<dbReference type="GO" id="GO:0000155">
    <property type="term" value="F:phosphorelay sensor kinase activity"/>
    <property type="evidence" value="ECO:0007669"/>
    <property type="project" value="TreeGrafter"/>
</dbReference>
<dbReference type="PROSITE" id="PS50112">
    <property type="entry name" value="PAS"/>
    <property type="match status" value="1"/>
</dbReference>
<feature type="domain" description="PAS" evidence="12">
    <location>
        <begin position="359"/>
        <end position="403"/>
    </location>
</feature>
<evidence type="ECO:0000256" key="1">
    <source>
        <dbReference type="ARBA" id="ARBA00000085"/>
    </source>
</evidence>
<feature type="transmembrane region" description="Helical" evidence="11">
    <location>
        <begin position="286"/>
        <end position="305"/>
    </location>
</feature>
<dbReference type="EC" id="2.7.13.3" evidence="3"/>
<evidence type="ECO:0000313" key="15">
    <source>
        <dbReference type="Proteomes" id="UP000236340"/>
    </source>
</evidence>
<dbReference type="InterPro" id="IPR000014">
    <property type="entry name" value="PAS"/>
</dbReference>
<keyword evidence="11" id="KW-0812">Transmembrane</keyword>
<dbReference type="SUPFAM" id="SSF55785">
    <property type="entry name" value="PYP-like sensor domain (PAS domain)"/>
    <property type="match status" value="1"/>
</dbReference>
<dbReference type="Proteomes" id="UP000236340">
    <property type="component" value="Unassembled WGS sequence"/>
</dbReference>
<dbReference type="SMART" id="SM00091">
    <property type="entry name" value="PAS"/>
    <property type="match status" value="1"/>
</dbReference>
<reference evidence="14 15" key="1">
    <citation type="journal article" date="2018" name="Genome Announc.">
        <title>Genome Sequence of Geothermobacter sp. HR-1 Iron Reducer from the Loihi Seamount.</title>
        <authorList>
            <person name="Smith H."/>
            <person name="Abuyen K."/>
            <person name="Tremblay J."/>
            <person name="Savalia P."/>
            <person name="Perez-Rodriguez I."/>
            <person name="Emerson D."/>
            <person name="Tully B."/>
            <person name="Amend J."/>
        </authorList>
    </citation>
    <scope>NUCLEOTIDE SEQUENCE [LARGE SCALE GENOMIC DNA]</scope>
    <source>
        <strain evidence="14 15">HR-1</strain>
    </source>
</reference>
<keyword evidence="7" id="KW-0418">Kinase</keyword>
<evidence type="ECO:0000256" key="3">
    <source>
        <dbReference type="ARBA" id="ARBA00012438"/>
    </source>
</evidence>
<dbReference type="GO" id="GO:0005886">
    <property type="term" value="C:plasma membrane"/>
    <property type="evidence" value="ECO:0007669"/>
    <property type="project" value="TreeGrafter"/>
</dbReference>
<proteinExistence type="predicted"/>
<keyword evidence="5" id="KW-0808">Transferase</keyword>
<dbReference type="GO" id="GO:0006355">
    <property type="term" value="P:regulation of DNA-templated transcription"/>
    <property type="evidence" value="ECO:0007669"/>
    <property type="project" value="InterPro"/>
</dbReference>
<dbReference type="NCBIfam" id="TIGR00229">
    <property type="entry name" value="sensory_box"/>
    <property type="match status" value="1"/>
</dbReference>
<keyword evidence="9" id="KW-0902">Two-component regulatory system</keyword>
<dbReference type="CDD" id="cd12912">
    <property type="entry name" value="PDC2_MCP_like"/>
    <property type="match status" value="1"/>
</dbReference>
<dbReference type="GO" id="GO:0005524">
    <property type="term" value="F:ATP binding"/>
    <property type="evidence" value="ECO:0007669"/>
    <property type="project" value="UniProtKB-KW"/>
</dbReference>
<dbReference type="PROSITE" id="PS50885">
    <property type="entry name" value="HAMP"/>
    <property type="match status" value="1"/>
</dbReference>
<keyword evidence="11" id="KW-1133">Transmembrane helix</keyword>
<keyword evidence="4" id="KW-0597">Phosphoprotein</keyword>
<protein>
    <recommendedName>
        <fullName evidence="3">histidine kinase</fullName>
        <ecNumber evidence="3">2.7.13.3</ecNumber>
    </recommendedName>
</protein>
<evidence type="ECO:0000256" key="10">
    <source>
        <dbReference type="ARBA" id="ARBA00023136"/>
    </source>
</evidence>
<evidence type="ECO:0000256" key="11">
    <source>
        <dbReference type="SAM" id="Phobius"/>
    </source>
</evidence>
<evidence type="ECO:0000256" key="2">
    <source>
        <dbReference type="ARBA" id="ARBA00004141"/>
    </source>
</evidence>
<dbReference type="AlphaFoldDB" id="A0A2K2H9G9"/>
<dbReference type="CDD" id="cd00130">
    <property type="entry name" value="PAS"/>
    <property type="match status" value="1"/>
</dbReference>
<dbReference type="SMART" id="SM00304">
    <property type="entry name" value="HAMP"/>
    <property type="match status" value="1"/>
</dbReference>
<dbReference type="PANTHER" id="PTHR45528:SF10">
    <property type="entry name" value="METHYL-ACCEPTING CHEMOTAXIS PROTEIN"/>
    <property type="match status" value="1"/>
</dbReference>
<evidence type="ECO:0000256" key="4">
    <source>
        <dbReference type="ARBA" id="ARBA00022553"/>
    </source>
</evidence>
<evidence type="ECO:0000313" key="14">
    <source>
        <dbReference type="EMBL" id="PNU19946.1"/>
    </source>
</evidence>
<sequence>MLVSIRSRMIASHFGMMLLAMLILGPSSYVLMKYYLQQQRSADLQFIARHVAGMLDQRLLDSGQRLRQIAEGRVVREFPETARLAAAGEYFSRFRQRFPMIAYLDENGWEEVKVVEGKRLPYLEDQSSNPLFKLARKHPNRALLGPLAPSPENGQPMLTLIYGIQRYFGDEFVGALLARMPLSELTRILDDIEVGKSGYLVLIENSGRILAYPDPQRIMQQLPKTALKEKAVRSALNGDVGGREGTVLGVHGLVAYAPLRQLDASLMVVLPYGEFIAGPVEVRNTIFLILLGISLLGVLVAILLANRLTRPILDLTAAALRISQGDFSARLKDGGEGEISALVKAFNRMVRELRNSTVSRQYFDRIVGHMQQGLLLVGLDGKVRNVNRAACRLFGKEEDDLLGVPLEQLIAEPGADRTDWLQTLLSNPGVRESEKVLLTPEGRVRVRLSWTVLEDGSGTVREIACLFSPEAGQPAKGNS</sequence>
<keyword evidence="10 11" id="KW-0472">Membrane</keyword>
<gene>
    <name evidence="14" type="ORF">C2E25_09755</name>
</gene>
<evidence type="ECO:0000256" key="7">
    <source>
        <dbReference type="ARBA" id="ARBA00022777"/>
    </source>
</evidence>
<dbReference type="PANTHER" id="PTHR45528">
    <property type="entry name" value="SENSOR HISTIDINE KINASE CPXA"/>
    <property type="match status" value="1"/>
</dbReference>
<dbReference type="InterPro" id="IPR013767">
    <property type="entry name" value="PAS_fold"/>
</dbReference>
<dbReference type="Pfam" id="PF00989">
    <property type="entry name" value="PAS"/>
    <property type="match status" value="1"/>
</dbReference>
<keyword evidence="6" id="KW-0547">Nucleotide-binding</keyword>
<dbReference type="InterPro" id="IPR035965">
    <property type="entry name" value="PAS-like_dom_sf"/>
</dbReference>
<dbReference type="InterPro" id="IPR003660">
    <property type="entry name" value="HAMP_dom"/>
</dbReference>
<evidence type="ECO:0000256" key="5">
    <source>
        <dbReference type="ARBA" id="ARBA00022679"/>
    </source>
</evidence>
<feature type="domain" description="HAMP" evidence="13">
    <location>
        <begin position="306"/>
        <end position="358"/>
    </location>
</feature>
<dbReference type="InterPro" id="IPR050398">
    <property type="entry name" value="HssS/ArlS-like"/>
</dbReference>
<name>A0A2K2H9G9_9BACT</name>
<dbReference type="Gene3D" id="3.30.450.20">
    <property type="entry name" value="PAS domain"/>
    <property type="match status" value="2"/>
</dbReference>
<keyword evidence="8" id="KW-0067">ATP-binding</keyword>
<dbReference type="RefSeq" id="WP_103115559.1">
    <property type="nucleotide sequence ID" value="NZ_PPFX01000020.1"/>
</dbReference>
<dbReference type="CDD" id="cd06225">
    <property type="entry name" value="HAMP"/>
    <property type="match status" value="1"/>
</dbReference>